<evidence type="ECO:0000313" key="2">
    <source>
        <dbReference type="Proteomes" id="UP000397656"/>
    </source>
</evidence>
<sequence>MASLSRTFAYLLVSIAFVYHLAHYYTLLFWQGSQMVKLVSDPAGVGWNLFATVRMDFPPIILGASAIWHTQVGLILAGPIASVFLAHIEALRLFRDTRRALLSPRGLPILSSRESIHECTIRAGQANLRGRHCHRRSRRERGADRGAGIGWRVLPLSRIPAPRRLGTRSVS</sequence>
<name>A0A643FNC5_9BURK</name>
<protein>
    <submittedName>
        <fullName evidence="1">Uncharacterized protein</fullName>
    </submittedName>
</protein>
<dbReference type="Proteomes" id="UP000397656">
    <property type="component" value="Chromosome 2"/>
</dbReference>
<dbReference type="EMBL" id="CP062804">
    <property type="protein sequence ID" value="QOT79480.1"/>
    <property type="molecule type" value="Genomic_DNA"/>
</dbReference>
<evidence type="ECO:0000313" key="1">
    <source>
        <dbReference type="EMBL" id="QOT79480.1"/>
    </source>
</evidence>
<dbReference type="RefSeq" id="WP_150992136.1">
    <property type="nucleotide sequence ID" value="NZ_CP062804.1"/>
</dbReference>
<dbReference type="GeneID" id="98405730"/>
<reference evidence="1 2" key="1">
    <citation type="submission" date="2020-10" db="EMBL/GenBank/DDBJ databases">
        <title>Complete genome sequence of Cupriavidus basilensis CCUG 49340T.</title>
        <authorList>
            <person name="Salva-Serra F."/>
            <person name="Donoso R.A."/>
            <person name="Cho K.H."/>
            <person name="Yoo J.A."/>
            <person name="Lee K."/>
            <person name="Yoon S.-H."/>
            <person name="Perez-Pantoja D."/>
            <person name="Moore E.R.B."/>
        </authorList>
    </citation>
    <scope>NUCLEOTIDE SEQUENCE [LARGE SCALE GENOMIC DNA]</scope>
    <source>
        <strain evidence="2">CCUG 49340</strain>
    </source>
</reference>
<accession>A0A643FNC5</accession>
<proteinExistence type="predicted"/>
<gene>
    <name evidence="1" type="ORF">F7R26_032725</name>
</gene>
<organism evidence="1 2">
    <name type="scientific">Cupriavidus basilensis</name>
    <dbReference type="NCBI Taxonomy" id="68895"/>
    <lineage>
        <taxon>Bacteria</taxon>
        <taxon>Pseudomonadati</taxon>
        <taxon>Pseudomonadota</taxon>
        <taxon>Betaproteobacteria</taxon>
        <taxon>Burkholderiales</taxon>
        <taxon>Burkholderiaceae</taxon>
        <taxon>Cupriavidus</taxon>
    </lineage>
</organism>
<dbReference type="AlphaFoldDB" id="A0A643FNC5"/>